<feature type="region of interest" description="Disordered" evidence="1">
    <location>
        <begin position="41"/>
        <end position="65"/>
    </location>
</feature>
<feature type="compositionally biased region" description="Polar residues" evidence="1">
    <location>
        <begin position="42"/>
        <end position="52"/>
    </location>
</feature>
<evidence type="ECO:0000313" key="3">
    <source>
        <dbReference type="Proteomes" id="UP001165120"/>
    </source>
</evidence>
<accession>A0A9W6WI32</accession>
<feature type="region of interest" description="Disordered" evidence="1">
    <location>
        <begin position="135"/>
        <end position="236"/>
    </location>
</feature>
<dbReference type="AlphaFoldDB" id="A0A9W6WI32"/>
<evidence type="ECO:0000313" key="2">
    <source>
        <dbReference type="EMBL" id="GME72636.1"/>
    </source>
</evidence>
<feature type="compositionally biased region" description="Acidic residues" evidence="1">
    <location>
        <begin position="212"/>
        <end position="236"/>
    </location>
</feature>
<sequence length="236" mass="27564">MAKQFLDMENLIEIEKLLYNDKIQIGKRELNKLERLDKKNIKSSSVSHSQNTHDSDVEETNTTVQDESIVKTTIASPSDHTVNNTTNTVFETPTNTSVNLLRNNSMVNEMQQILKLESEKLGFSSIFDSDRYKVDNIVDDDDDDDDDDEDDEEEEVLEEDLNEEHYAEEEEQEEFEDPNQREVDLDTYNSNLYFQVHDRSSDEESLTIPMAIEEDEEDEEEEEEEEEEDEEEDGKD</sequence>
<comment type="caution">
    <text evidence="2">The sequence shown here is derived from an EMBL/GenBank/DDBJ whole genome shotgun (WGS) entry which is preliminary data.</text>
</comment>
<keyword evidence="3" id="KW-1185">Reference proteome</keyword>
<proteinExistence type="predicted"/>
<dbReference type="EMBL" id="BSXN01001329">
    <property type="protein sequence ID" value="GME72636.1"/>
    <property type="molecule type" value="Genomic_DNA"/>
</dbReference>
<gene>
    <name evidence="2" type="ORF">Cboi02_000369800</name>
</gene>
<organism evidence="2 3">
    <name type="scientific">Candida boidinii</name>
    <name type="common">Yeast</name>
    <dbReference type="NCBI Taxonomy" id="5477"/>
    <lineage>
        <taxon>Eukaryota</taxon>
        <taxon>Fungi</taxon>
        <taxon>Dikarya</taxon>
        <taxon>Ascomycota</taxon>
        <taxon>Saccharomycotina</taxon>
        <taxon>Pichiomycetes</taxon>
        <taxon>Pichiales</taxon>
        <taxon>Pichiaceae</taxon>
        <taxon>Ogataea</taxon>
        <taxon>Ogataea/Candida clade</taxon>
    </lineage>
</organism>
<reference evidence="2" key="1">
    <citation type="submission" date="2023-04" db="EMBL/GenBank/DDBJ databases">
        <title>Candida boidinii NBRC 10035.</title>
        <authorList>
            <person name="Ichikawa N."/>
            <person name="Sato H."/>
            <person name="Tonouchi N."/>
        </authorList>
    </citation>
    <scope>NUCLEOTIDE SEQUENCE</scope>
    <source>
        <strain evidence="2">NBRC 10035</strain>
    </source>
</reference>
<protein>
    <submittedName>
        <fullName evidence="2">Unnamed protein product</fullName>
    </submittedName>
</protein>
<name>A0A9W6WI32_CANBO</name>
<feature type="compositionally biased region" description="Acidic residues" evidence="1">
    <location>
        <begin position="137"/>
        <end position="177"/>
    </location>
</feature>
<dbReference type="Proteomes" id="UP001165120">
    <property type="component" value="Unassembled WGS sequence"/>
</dbReference>
<evidence type="ECO:0000256" key="1">
    <source>
        <dbReference type="SAM" id="MobiDB-lite"/>
    </source>
</evidence>